<sequence>MDELEAEIGAEDLSFILSVYLDEARAMLDRMGPALDAKGHARAVHFLRSGALNMGLRGIAAAAEGAECGGPADRLGCTDCLRRALSATAEAIRDRQMA</sequence>
<evidence type="ECO:0000313" key="3">
    <source>
        <dbReference type="EMBL" id="CTQ32534.1"/>
    </source>
</evidence>
<dbReference type="GO" id="GO:0000160">
    <property type="term" value="P:phosphorelay signal transduction system"/>
    <property type="evidence" value="ECO:0007669"/>
    <property type="project" value="UniProtKB-KW"/>
</dbReference>
<dbReference type="AlphaFoldDB" id="A0A0M6XR76"/>
<dbReference type="InterPro" id="IPR008207">
    <property type="entry name" value="Sig_transdc_His_kin_Hpt_dom"/>
</dbReference>
<dbReference type="Proteomes" id="UP000048908">
    <property type="component" value="Unassembled WGS sequence"/>
</dbReference>
<dbReference type="RefSeq" id="WP_055681989.1">
    <property type="nucleotide sequence ID" value="NZ_FOOS01000001.1"/>
</dbReference>
<dbReference type="STRING" id="282197.SAMN04488517_101468"/>
<dbReference type="GO" id="GO:0004672">
    <property type="term" value="F:protein kinase activity"/>
    <property type="evidence" value="ECO:0007669"/>
    <property type="project" value="UniProtKB-ARBA"/>
</dbReference>
<protein>
    <submittedName>
        <fullName evidence="3">Hpt domain protein</fullName>
    </submittedName>
</protein>
<dbReference type="EMBL" id="CXPG01000014">
    <property type="protein sequence ID" value="CTQ32534.1"/>
    <property type="molecule type" value="Genomic_DNA"/>
</dbReference>
<proteinExistence type="predicted"/>
<feature type="domain" description="HPt" evidence="2">
    <location>
        <begin position="16"/>
        <end position="89"/>
    </location>
</feature>
<evidence type="ECO:0000256" key="1">
    <source>
        <dbReference type="ARBA" id="ARBA00023012"/>
    </source>
</evidence>
<evidence type="ECO:0000313" key="4">
    <source>
        <dbReference type="Proteomes" id="UP000048908"/>
    </source>
</evidence>
<dbReference type="InterPro" id="IPR036641">
    <property type="entry name" value="HPT_dom_sf"/>
</dbReference>
<dbReference type="Pfam" id="PF01627">
    <property type="entry name" value="Hpt"/>
    <property type="match status" value="1"/>
</dbReference>
<evidence type="ECO:0000259" key="2">
    <source>
        <dbReference type="Pfam" id="PF01627"/>
    </source>
</evidence>
<keyword evidence="4" id="KW-1185">Reference proteome</keyword>
<accession>A0A0M6XR76</accession>
<reference evidence="3 4" key="1">
    <citation type="submission" date="2015-07" db="EMBL/GenBank/DDBJ databases">
        <authorList>
            <person name="Noorani M."/>
        </authorList>
    </citation>
    <scope>NUCLEOTIDE SEQUENCE [LARGE SCALE GENOMIC DNA]</scope>
    <source>
        <strain evidence="3 4">CECT 5088</strain>
    </source>
</reference>
<dbReference type="SUPFAM" id="SSF47226">
    <property type="entry name" value="Histidine-containing phosphotransfer domain, HPT domain"/>
    <property type="match status" value="1"/>
</dbReference>
<gene>
    <name evidence="3" type="ORF">JAN5088_01305</name>
</gene>
<organism evidence="3 4">
    <name type="scientific">Jannaschia rubra</name>
    <dbReference type="NCBI Taxonomy" id="282197"/>
    <lineage>
        <taxon>Bacteria</taxon>
        <taxon>Pseudomonadati</taxon>
        <taxon>Pseudomonadota</taxon>
        <taxon>Alphaproteobacteria</taxon>
        <taxon>Rhodobacterales</taxon>
        <taxon>Roseobacteraceae</taxon>
        <taxon>Jannaschia</taxon>
    </lineage>
</organism>
<dbReference type="Gene3D" id="1.20.120.160">
    <property type="entry name" value="HPT domain"/>
    <property type="match status" value="1"/>
</dbReference>
<keyword evidence="1" id="KW-0902">Two-component regulatory system</keyword>
<name>A0A0M6XR76_9RHOB</name>